<comment type="caution">
    <text evidence="8">The sequence shown here is derived from an EMBL/GenBank/DDBJ whole genome shotgun (WGS) entry which is preliminary data.</text>
</comment>
<dbReference type="InterPro" id="IPR007146">
    <property type="entry name" value="Sas10/Utp3/C1D"/>
</dbReference>
<dbReference type="PANTHER" id="PTHR15341:SF3">
    <property type="entry name" value="NUCLEAR NUCLEIC ACID-BINDING PROTEIN C1D"/>
    <property type="match status" value="1"/>
</dbReference>
<dbReference type="GO" id="GO:0000460">
    <property type="term" value="P:maturation of 5.8S rRNA"/>
    <property type="evidence" value="ECO:0007669"/>
    <property type="project" value="TreeGrafter"/>
</dbReference>
<evidence type="ECO:0000256" key="5">
    <source>
        <dbReference type="ARBA" id="ARBA00023242"/>
    </source>
</evidence>
<evidence type="ECO:0000256" key="3">
    <source>
        <dbReference type="ARBA" id="ARBA00022552"/>
    </source>
</evidence>
<evidence type="ECO:0000256" key="2">
    <source>
        <dbReference type="ARBA" id="ARBA00009154"/>
    </source>
</evidence>
<evidence type="ECO:0000313" key="8">
    <source>
        <dbReference type="EMBL" id="KAG7729841.1"/>
    </source>
</evidence>
<keyword evidence="5 6" id="KW-0539">Nucleus</keyword>
<keyword evidence="4 6" id="KW-0694">RNA-binding</keyword>
<evidence type="ECO:0000256" key="1">
    <source>
        <dbReference type="ARBA" id="ARBA00004123"/>
    </source>
</evidence>
<dbReference type="GO" id="GO:0003677">
    <property type="term" value="F:DNA binding"/>
    <property type="evidence" value="ECO:0007669"/>
    <property type="project" value="TreeGrafter"/>
</dbReference>
<feature type="compositionally biased region" description="Basic and acidic residues" evidence="7">
    <location>
        <begin position="119"/>
        <end position="170"/>
    </location>
</feature>
<feature type="region of interest" description="Disordered" evidence="7">
    <location>
        <begin position="119"/>
        <end position="185"/>
    </location>
</feature>
<evidence type="ECO:0000313" key="9">
    <source>
        <dbReference type="Proteomes" id="UP000738402"/>
    </source>
</evidence>
<dbReference type="GO" id="GO:0000178">
    <property type="term" value="C:exosome (RNase complex)"/>
    <property type="evidence" value="ECO:0007669"/>
    <property type="project" value="TreeGrafter"/>
</dbReference>
<dbReference type="GO" id="GO:0003723">
    <property type="term" value="F:RNA binding"/>
    <property type="evidence" value="ECO:0007669"/>
    <property type="project" value="UniProtKB-UniRule"/>
</dbReference>
<name>A0AAN6D997_9ASCO</name>
<keyword evidence="3 6" id="KW-0698">rRNA processing</keyword>
<gene>
    <name evidence="8" type="ORF">KL933_000921</name>
</gene>
<evidence type="ECO:0000256" key="7">
    <source>
        <dbReference type="SAM" id="MobiDB-lite"/>
    </source>
</evidence>
<dbReference type="EMBL" id="JAHLUH010000002">
    <property type="protein sequence ID" value="KAG7729841.1"/>
    <property type="molecule type" value="Genomic_DNA"/>
</dbReference>
<dbReference type="Proteomes" id="UP000738402">
    <property type="component" value="Unassembled WGS sequence"/>
</dbReference>
<protein>
    <recommendedName>
        <fullName evidence="6">Exosome complex protein</fullName>
    </recommendedName>
</protein>
<dbReference type="GO" id="GO:0010468">
    <property type="term" value="P:regulation of gene expression"/>
    <property type="evidence" value="ECO:0007669"/>
    <property type="project" value="TreeGrafter"/>
</dbReference>
<sequence length="185" mass="21154">MDDIDAVKKLLVSLHHGVEELEIKLKSGMLAKSLLNHVQGAKTPLEKVNLYNNYAYVIASLYFVLLKASGENKKNEHPVMQELNRVKLYIERAKKAAAKEENTEEFRRKVAEAAERHVRNQLGEKVEPAVSKVHFEGKHTKFGGDKEDKDADKTTKKRKTDSDDSKDSKKSKMKHRKLKETKSKK</sequence>
<dbReference type="AlphaFoldDB" id="A0AAN6D997"/>
<dbReference type="PANTHER" id="PTHR15341">
    <property type="entry name" value="SUN-COR STEROID HORMONE RECEPTOR CO-REPRESSOR"/>
    <property type="match status" value="1"/>
</dbReference>
<accession>A0AAN6D997</accession>
<evidence type="ECO:0000256" key="6">
    <source>
        <dbReference type="RuleBase" id="RU368003"/>
    </source>
</evidence>
<comment type="subcellular location">
    <subcellularLocation>
        <location evidence="1 6">Nucleus</location>
    </subcellularLocation>
</comment>
<reference evidence="8" key="1">
    <citation type="journal article" date="2021" name="G3 (Bethesda)">
        <title>Genomic diversity, chromosomal rearrangements, and interspecies hybridization in the ogataea polymorpha species complex.</title>
        <authorList>
            <person name="Hanson S.J."/>
            <person name="Cinneide E.O."/>
            <person name="Salzberg L.I."/>
            <person name="Wolfe K.H."/>
            <person name="McGowan J."/>
            <person name="Fitzpatrick D.A."/>
            <person name="Matlin K."/>
        </authorList>
    </citation>
    <scope>NUCLEOTIDE SEQUENCE</scope>
    <source>
        <strain evidence="8">83-405-1</strain>
    </source>
</reference>
<comment type="similarity">
    <text evidence="2 6">Belongs to the C1D family.</text>
</comment>
<comment type="function">
    <text evidence="6">Required for exosome-dependent processing of pre-rRNA and small nucleolar RNA (snRNA) precursors. Involved in processing of 35S pre-rRNA at the A0, A1 and A2 sites.</text>
</comment>
<evidence type="ECO:0000256" key="4">
    <source>
        <dbReference type="ARBA" id="ARBA00022884"/>
    </source>
</evidence>
<dbReference type="InterPro" id="IPR011082">
    <property type="entry name" value="Exosome-assoc_fac/DNA_repair"/>
</dbReference>
<feature type="compositionally biased region" description="Basic residues" evidence="7">
    <location>
        <begin position="171"/>
        <end position="185"/>
    </location>
</feature>
<dbReference type="Pfam" id="PF04000">
    <property type="entry name" value="Sas10_Utp3"/>
    <property type="match status" value="1"/>
</dbReference>
<dbReference type="GO" id="GO:0005730">
    <property type="term" value="C:nucleolus"/>
    <property type="evidence" value="ECO:0007669"/>
    <property type="project" value="TreeGrafter"/>
</dbReference>
<proteinExistence type="inferred from homology"/>
<organism evidence="8 9">
    <name type="scientific">Ogataea haglerorum</name>
    <dbReference type="NCBI Taxonomy" id="1937702"/>
    <lineage>
        <taxon>Eukaryota</taxon>
        <taxon>Fungi</taxon>
        <taxon>Dikarya</taxon>
        <taxon>Ascomycota</taxon>
        <taxon>Saccharomycotina</taxon>
        <taxon>Pichiomycetes</taxon>
        <taxon>Pichiales</taxon>
        <taxon>Pichiaceae</taxon>
        <taxon>Ogataea</taxon>
    </lineage>
</organism>